<reference evidence="7" key="2">
    <citation type="submission" date="2024-10" db="UniProtKB">
        <authorList>
            <consortium name="EnsemblProtists"/>
        </authorList>
    </citation>
    <scope>IDENTIFICATION</scope>
</reference>
<evidence type="ECO:0000256" key="2">
    <source>
        <dbReference type="ARBA" id="ARBA00022771"/>
    </source>
</evidence>
<evidence type="ECO:0000256" key="5">
    <source>
        <dbReference type="SAM" id="MobiDB-lite"/>
    </source>
</evidence>
<dbReference type="Pfam" id="PF01753">
    <property type="entry name" value="zf-MYND"/>
    <property type="match status" value="1"/>
</dbReference>
<evidence type="ECO:0000313" key="8">
    <source>
        <dbReference type="Proteomes" id="UP000013827"/>
    </source>
</evidence>
<evidence type="ECO:0000256" key="4">
    <source>
        <dbReference type="PROSITE-ProRule" id="PRU00134"/>
    </source>
</evidence>
<dbReference type="RefSeq" id="XP_005761066.1">
    <property type="nucleotide sequence ID" value="XM_005761009.1"/>
</dbReference>
<dbReference type="eggNOG" id="ENOG502SF44">
    <property type="taxonomic scope" value="Eukaryota"/>
</dbReference>
<dbReference type="GeneID" id="17254792"/>
<dbReference type="SUPFAM" id="SSF144232">
    <property type="entry name" value="HIT/MYND zinc finger-like"/>
    <property type="match status" value="1"/>
</dbReference>
<dbReference type="GO" id="GO:0008270">
    <property type="term" value="F:zinc ion binding"/>
    <property type="evidence" value="ECO:0007669"/>
    <property type="project" value="UniProtKB-KW"/>
</dbReference>
<feature type="region of interest" description="Disordered" evidence="5">
    <location>
        <begin position="152"/>
        <end position="190"/>
    </location>
</feature>
<accession>A0A0D3IBK2</accession>
<dbReference type="AlphaFoldDB" id="A0A0D3IBK2"/>
<evidence type="ECO:0000256" key="3">
    <source>
        <dbReference type="ARBA" id="ARBA00022833"/>
    </source>
</evidence>
<dbReference type="InterPro" id="IPR002893">
    <property type="entry name" value="Znf_MYND"/>
</dbReference>
<sequence length="273" mass="29123">MAAVASPDPWYELGSRFLRLPARATRDGSRPGEVVGTAVHVDLYGRPSGEAALAVAVEPATGEVLCLRAIHSSSAFEAYEEAFWGVICAYLRREPASKPASLTSSDRALADYMFGLLQGCGTDVACIDASSQRVQWPASLLRETLRLPHPQPATEERAAARPAPAEPPAPTHSLPAFFQPEPEPAAEAGRAEDAPLVADVMAAVQLVLLGACHHAECGKLLPRRKLKRCSACKVMLYCSAACQAENWTAGGHRQVCRELQSMREARVAGGGRA</sequence>
<dbReference type="Proteomes" id="UP000013827">
    <property type="component" value="Unassembled WGS sequence"/>
</dbReference>
<evidence type="ECO:0000256" key="1">
    <source>
        <dbReference type="ARBA" id="ARBA00022723"/>
    </source>
</evidence>
<feature type="domain" description="MYND-type" evidence="6">
    <location>
        <begin position="214"/>
        <end position="256"/>
    </location>
</feature>
<keyword evidence="8" id="KW-1185">Reference proteome</keyword>
<organism evidence="7 8">
    <name type="scientific">Emiliania huxleyi (strain CCMP1516)</name>
    <dbReference type="NCBI Taxonomy" id="280463"/>
    <lineage>
        <taxon>Eukaryota</taxon>
        <taxon>Haptista</taxon>
        <taxon>Haptophyta</taxon>
        <taxon>Prymnesiophyceae</taxon>
        <taxon>Isochrysidales</taxon>
        <taxon>Noelaerhabdaceae</taxon>
        <taxon>Emiliania</taxon>
    </lineage>
</organism>
<evidence type="ECO:0000259" key="6">
    <source>
        <dbReference type="PROSITE" id="PS50865"/>
    </source>
</evidence>
<proteinExistence type="predicted"/>
<keyword evidence="3" id="KW-0862">Zinc</keyword>
<dbReference type="EnsemblProtists" id="EOD08637">
    <property type="protein sequence ID" value="EOD08637"/>
    <property type="gene ID" value="EMIHUDRAFT_217379"/>
</dbReference>
<dbReference type="Gene3D" id="6.10.140.2220">
    <property type="match status" value="1"/>
</dbReference>
<reference evidence="8" key="1">
    <citation type="journal article" date="2013" name="Nature">
        <title>Pan genome of the phytoplankton Emiliania underpins its global distribution.</title>
        <authorList>
            <person name="Read B.A."/>
            <person name="Kegel J."/>
            <person name="Klute M.J."/>
            <person name="Kuo A."/>
            <person name="Lefebvre S.C."/>
            <person name="Maumus F."/>
            <person name="Mayer C."/>
            <person name="Miller J."/>
            <person name="Monier A."/>
            <person name="Salamov A."/>
            <person name="Young J."/>
            <person name="Aguilar M."/>
            <person name="Claverie J.M."/>
            <person name="Frickenhaus S."/>
            <person name="Gonzalez K."/>
            <person name="Herman E.K."/>
            <person name="Lin Y.C."/>
            <person name="Napier J."/>
            <person name="Ogata H."/>
            <person name="Sarno A.F."/>
            <person name="Shmutz J."/>
            <person name="Schroeder D."/>
            <person name="de Vargas C."/>
            <person name="Verret F."/>
            <person name="von Dassow P."/>
            <person name="Valentin K."/>
            <person name="Van de Peer Y."/>
            <person name="Wheeler G."/>
            <person name="Dacks J.B."/>
            <person name="Delwiche C.F."/>
            <person name="Dyhrman S.T."/>
            <person name="Glockner G."/>
            <person name="John U."/>
            <person name="Richards T."/>
            <person name="Worden A.Z."/>
            <person name="Zhang X."/>
            <person name="Grigoriev I.V."/>
            <person name="Allen A.E."/>
            <person name="Bidle K."/>
            <person name="Borodovsky M."/>
            <person name="Bowler C."/>
            <person name="Brownlee C."/>
            <person name="Cock J.M."/>
            <person name="Elias M."/>
            <person name="Gladyshev V.N."/>
            <person name="Groth M."/>
            <person name="Guda C."/>
            <person name="Hadaegh A."/>
            <person name="Iglesias-Rodriguez M.D."/>
            <person name="Jenkins J."/>
            <person name="Jones B.M."/>
            <person name="Lawson T."/>
            <person name="Leese F."/>
            <person name="Lindquist E."/>
            <person name="Lobanov A."/>
            <person name="Lomsadze A."/>
            <person name="Malik S.B."/>
            <person name="Marsh M.E."/>
            <person name="Mackinder L."/>
            <person name="Mock T."/>
            <person name="Mueller-Roeber B."/>
            <person name="Pagarete A."/>
            <person name="Parker M."/>
            <person name="Probert I."/>
            <person name="Quesneville H."/>
            <person name="Raines C."/>
            <person name="Rensing S.A."/>
            <person name="Riano-Pachon D.M."/>
            <person name="Richier S."/>
            <person name="Rokitta S."/>
            <person name="Shiraiwa Y."/>
            <person name="Soanes D.M."/>
            <person name="van der Giezen M."/>
            <person name="Wahlund T.M."/>
            <person name="Williams B."/>
            <person name="Wilson W."/>
            <person name="Wolfe G."/>
            <person name="Wurch L.L."/>
        </authorList>
    </citation>
    <scope>NUCLEOTIDE SEQUENCE</scope>
</reference>
<dbReference type="STRING" id="2903.R1BH23"/>
<dbReference type="KEGG" id="ehx:EMIHUDRAFT_217379"/>
<keyword evidence="2 4" id="KW-0863">Zinc-finger</keyword>
<keyword evidence="1" id="KW-0479">Metal-binding</keyword>
<evidence type="ECO:0000313" key="7">
    <source>
        <dbReference type="EnsemblProtists" id="EOD08637"/>
    </source>
</evidence>
<dbReference type="HOGENOM" id="CLU_1020962_0_0_1"/>
<name>A0A0D3IBK2_EMIH1</name>
<dbReference type="PROSITE" id="PS50865">
    <property type="entry name" value="ZF_MYND_2"/>
    <property type="match status" value="1"/>
</dbReference>
<protein>
    <recommendedName>
        <fullName evidence="6">MYND-type domain-containing protein</fullName>
    </recommendedName>
</protein>
<dbReference type="PaxDb" id="2903-EOD08637"/>